<evidence type="ECO:0000256" key="1">
    <source>
        <dbReference type="SAM" id="MobiDB-lite"/>
    </source>
</evidence>
<comment type="caution">
    <text evidence="2">The sequence shown here is derived from an EMBL/GenBank/DDBJ whole genome shotgun (WGS) entry which is preliminary data.</text>
</comment>
<name>A0ABD0KAJ0_9CAEN</name>
<protein>
    <submittedName>
        <fullName evidence="2">Uncharacterized protein</fullName>
    </submittedName>
</protein>
<keyword evidence="3" id="KW-1185">Reference proteome</keyword>
<evidence type="ECO:0000313" key="2">
    <source>
        <dbReference type="EMBL" id="KAK7484052.1"/>
    </source>
</evidence>
<reference evidence="2 3" key="1">
    <citation type="journal article" date="2023" name="Sci. Data">
        <title>Genome assembly of the Korean intertidal mud-creeper Batillaria attramentaria.</title>
        <authorList>
            <person name="Patra A.K."/>
            <person name="Ho P.T."/>
            <person name="Jun S."/>
            <person name="Lee S.J."/>
            <person name="Kim Y."/>
            <person name="Won Y.J."/>
        </authorList>
    </citation>
    <scope>NUCLEOTIDE SEQUENCE [LARGE SCALE GENOMIC DNA]</scope>
    <source>
        <strain evidence="2">Wonlab-2016</strain>
    </source>
</reference>
<dbReference type="Proteomes" id="UP001519460">
    <property type="component" value="Unassembled WGS sequence"/>
</dbReference>
<evidence type="ECO:0000313" key="3">
    <source>
        <dbReference type="Proteomes" id="UP001519460"/>
    </source>
</evidence>
<feature type="region of interest" description="Disordered" evidence="1">
    <location>
        <begin position="1"/>
        <end position="20"/>
    </location>
</feature>
<organism evidence="2 3">
    <name type="scientific">Batillaria attramentaria</name>
    <dbReference type="NCBI Taxonomy" id="370345"/>
    <lineage>
        <taxon>Eukaryota</taxon>
        <taxon>Metazoa</taxon>
        <taxon>Spiralia</taxon>
        <taxon>Lophotrochozoa</taxon>
        <taxon>Mollusca</taxon>
        <taxon>Gastropoda</taxon>
        <taxon>Caenogastropoda</taxon>
        <taxon>Sorbeoconcha</taxon>
        <taxon>Cerithioidea</taxon>
        <taxon>Batillariidae</taxon>
        <taxon>Batillaria</taxon>
    </lineage>
</organism>
<dbReference type="AlphaFoldDB" id="A0ABD0KAJ0"/>
<dbReference type="EMBL" id="JACVVK020000216">
    <property type="protein sequence ID" value="KAK7484052.1"/>
    <property type="molecule type" value="Genomic_DNA"/>
</dbReference>
<accession>A0ABD0KAJ0</accession>
<proteinExistence type="predicted"/>
<sequence>RRQYRPSSTLGSFHPSSGYSVASVPGACLFQRECDREENAQNDLPESNNRSSVRFSSWMTRACVLSLSAGTDNGNRVVVCNAALASSFKIGWFQTDDIVGPV</sequence>
<gene>
    <name evidence="2" type="ORF">BaRGS_00024664</name>
</gene>
<feature type="non-terminal residue" evidence="2">
    <location>
        <position position="1"/>
    </location>
</feature>